<reference evidence="1" key="1">
    <citation type="journal article" date="2015" name="Nature">
        <title>Complex archaea that bridge the gap between prokaryotes and eukaryotes.</title>
        <authorList>
            <person name="Spang A."/>
            <person name="Saw J.H."/>
            <person name="Jorgensen S.L."/>
            <person name="Zaremba-Niedzwiedzka K."/>
            <person name="Martijn J."/>
            <person name="Lind A.E."/>
            <person name="van Eijk R."/>
            <person name="Schleper C."/>
            <person name="Guy L."/>
            <person name="Ettema T.J."/>
        </authorList>
    </citation>
    <scope>NUCLEOTIDE SEQUENCE</scope>
</reference>
<comment type="caution">
    <text evidence="1">The sequence shown here is derived from an EMBL/GenBank/DDBJ whole genome shotgun (WGS) entry which is preliminary data.</text>
</comment>
<gene>
    <name evidence="1" type="ORF">LCGC14_0909190</name>
</gene>
<sequence length="68" mass="7759">MTGLIIGQTNGLYRRYFYQDQEVQAWRILWTQAQLCHSSGLYALQRILSRGTRQVSSPLLGGLERSTA</sequence>
<dbReference type="EMBL" id="LAZR01003012">
    <property type="protein sequence ID" value="KKN23001.1"/>
    <property type="molecule type" value="Genomic_DNA"/>
</dbReference>
<proteinExistence type="predicted"/>
<dbReference type="AlphaFoldDB" id="A0A0F9RCZ2"/>
<accession>A0A0F9RCZ2</accession>
<name>A0A0F9RCZ2_9ZZZZ</name>
<organism evidence="1">
    <name type="scientific">marine sediment metagenome</name>
    <dbReference type="NCBI Taxonomy" id="412755"/>
    <lineage>
        <taxon>unclassified sequences</taxon>
        <taxon>metagenomes</taxon>
        <taxon>ecological metagenomes</taxon>
    </lineage>
</organism>
<evidence type="ECO:0000313" key="1">
    <source>
        <dbReference type="EMBL" id="KKN23001.1"/>
    </source>
</evidence>
<protein>
    <submittedName>
        <fullName evidence="1">Uncharacterized protein</fullName>
    </submittedName>
</protein>